<dbReference type="Pfam" id="PF13205">
    <property type="entry name" value="Big_5"/>
    <property type="match status" value="1"/>
</dbReference>
<keyword evidence="5" id="KW-1185">Reference proteome</keyword>
<dbReference type="Gene3D" id="2.60.120.430">
    <property type="entry name" value="Galactose-binding lectin"/>
    <property type="match status" value="1"/>
</dbReference>
<evidence type="ECO:0000313" key="4">
    <source>
        <dbReference type="EMBL" id="MBA2871299.1"/>
    </source>
</evidence>
<gene>
    <name evidence="4" type="ORF">HNQ85_001569</name>
</gene>
<organism evidence="4 5">
    <name type="scientific">[Anoxybacillus] calidus</name>
    <dbReference type="NCBI Taxonomy" id="575178"/>
    <lineage>
        <taxon>Bacteria</taxon>
        <taxon>Bacillati</taxon>
        <taxon>Bacillota</taxon>
        <taxon>Bacilli</taxon>
        <taxon>Bacillales</taxon>
        <taxon>Anoxybacillaceae</taxon>
        <taxon>Paranoxybacillus</taxon>
    </lineage>
</organism>
<evidence type="ECO:0000259" key="3">
    <source>
        <dbReference type="Pfam" id="PF13205"/>
    </source>
</evidence>
<evidence type="ECO:0000259" key="2">
    <source>
        <dbReference type="Pfam" id="PF09992"/>
    </source>
</evidence>
<comment type="caution">
    <text evidence="4">The sequence shown here is derived from an EMBL/GenBank/DDBJ whole genome shotgun (WGS) entry which is preliminary data.</text>
</comment>
<protein>
    <submittedName>
        <fullName evidence="4">Exopolysaccharide biosynthesis protein</fullName>
    </submittedName>
</protein>
<dbReference type="AlphaFoldDB" id="A0A7W0BWR2"/>
<feature type="domain" description="Phosphodiester glycosidase" evidence="2">
    <location>
        <begin position="216"/>
        <end position="392"/>
    </location>
</feature>
<dbReference type="InterPro" id="IPR032812">
    <property type="entry name" value="SbsA_Ig"/>
</dbReference>
<dbReference type="Gene3D" id="2.60.40.1080">
    <property type="match status" value="1"/>
</dbReference>
<dbReference type="Proteomes" id="UP000580891">
    <property type="component" value="Unassembled WGS sequence"/>
</dbReference>
<evidence type="ECO:0000313" key="5">
    <source>
        <dbReference type="Proteomes" id="UP000580891"/>
    </source>
</evidence>
<sequence>MSIIVVWMQSIVSYPFVKAAQYKEQIKISQGVTLIKERKASSGKNYAFHVLDVQLSTPYTTVELGLPNPLTKLTTTSSLAKQHTYSGHRVIGAINGSFFHVDSGEPAYLLAKDNKIINLGAVSYDSNDYMHTPAAFGISKDGKAIVDSFQLDIKLSHHGKTYKIDSFNKARDDNESILYTSSYRFPNTRTNPYGLEVVVANVTKRIDGEAKFGEKIQGKVISIRPYGQKSSATIPKDGFVISAQGEKVEAIRQLSIGDQVELTIDLNSQWKDSKFMVASGPLLVQKGKVQMTIDERSPRAYERHPHSAVAIDQTGTRVFLVTVDGRKSGYSNGMTLKEFAQYIVQLGGYQAINLDGGGSTTMVARNPGKTFATIVNSPSDGRERAVSSILEVVNTAPLGEPSYLSAAQAQSGKIAVGGKVAYKLHYVLDQYYNPLSFSNDKITLEVIGNIGRAEGNVFVAEKPGSGYVIVKYGKAQQKLPVTVVSSPHQLSVEPKSLVIGKGKSQKITVKALDENGKPFNFGPEAVTWSVSGGVGKMDKNGVFTAGEREGSGSIKAVFGNKSVTIPVQVTDKPVVLDSFDSFANWKTENIRASSSISAVGKEEAQEGKGAVKLTYNFSLGKAGTAASYLVAKKPIHLAGKPDSIGLWVYGDGKGHWLRGKVRDGNGKEVTIDFTKEGGLDWYGWKYVQAKLPENIALPIRLEKMYVAEPAAAKQGKGVLYFDKVQAVYSSSHKEKYFESNANAKKVDKMKTWTVTFNMPLNPKTVTAKTVYVEDQFGNRQDISVQLDQTEKVVKVYAPGSAYKEGTFYRLVITKGVASKKGKALVKDYKTIFFVQ</sequence>
<reference evidence="4 5" key="1">
    <citation type="submission" date="2020-07" db="EMBL/GenBank/DDBJ databases">
        <title>Genomic Encyclopedia of Type Strains, Phase IV (KMG-IV): sequencing the most valuable type-strain genomes for metagenomic binning, comparative biology and taxonomic classification.</title>
        <authorList>
            <person name="Goeker M."/>
        </authorList>
    </citation>
    <scope>NUCLEOTIDE SEQUENCE [LARGE SCALE GENOMIC DNA]</scope>
    <source>
        <strain evidence="4 5">DSM 25220</strain>
    </source>
</reference>
<dbReference type="Gene3D" id="2.60.40.1220">
    <property type="match status" value="1"/>
</dbReference>
<proteinExistence type="predicted"/>
<feature type="domain" description="SbsA Ig-like" evidence="3">
    <location>
        <begin position="741"/>
        <end position="831"/>
    </location>
</feature>
<keyword evidence="1" id="KW-0732">Signal</keyword>
<dbReference type="RefSeq" id="WP_181537140.1">
    <property type="nucleotide sequence ID" value="NZ_JACDUU010000003.1"/>
</dbReference>
<dbReference type="EMBL" id="JACDUU010000003">
    <property type="protein sequence ID" value="MBA2871299.1"/>
    <property type="molecule type" value="Genomic_DNA"/>
</dbReference>
<dbReference type="Pfam" id="PF09992">
    <property type="entry name" value="NAGPA"/>
    <property type="match status" value="1"/>
</dbReference>
<dbReference type="PANTHER" id="PTHR40446">
    <property type="entry name" value="N-ACETYLGLUCOSAMINE-1-PHOSPHODIESTER ALPHA-N-ACETYLGLUCOSAMINIDASE"/>
    <property type="match status" value="1"/>
</dbReference>
<name>A0A7W0BWR2_9BACL</name>
<evidence type="ECO:0000256" key="1">
    <source>
        <dbReference type="ARBA" id="ARBA00022729"/>
    </source>
</evidence>
<accession>A0A7W0BWR2</accession>
<dbReference type="PANTHER" id="PTHR40446:SF2">
    <property type="entry name" value="N-ACETYLGLUCOSAMINE-1-PHOSPHODIESTER ALPHA-N-ACETYLGLUCOSAMINIDASE"/>
    <property type="match status" value="1"/>
</dbReference>
<dbReference type="InterPro" id="IPR014755">
    <property type="entry name" value="Cu-Rt/internalin_Ig-like"/>
</dbReference>
<dbReference type="InterPro" id="IPR018711">
    <property type="entry name" value="NAGPA"/>
</dbReference>